<dbReference type="AlphaFoldDB" id="A0A834MC10"/>
<evidence type="ECO:0000313" key="1">
    <source>
        <dbReference type="EMBL" id="KAF7279206.1"/>
    </source>
</evidence>
<keyword evidence="2" id="KW-1185">Reference proteome</keyword>
<dbReference type="Proteomes" id="UP000625711">
    <property type="component" value="Unassembled WGS sequence"/>
</dbReference>
<reference evidence="1" key="1">
    <citation type="submission" date="2020-08" db="EMBL/GenBank/DDBJ databases">
        <title>Genome sequencing and assembly of the red palm weevil Rhynchophorus ferrugineus.</title>
        <authorList>
            <person name="Dias G.B."/>
            <person name="Bergman C.M."/>
            <person name="Manee M."/>
        </authorList>
    </citation>
    <scope>NUCLEOTIDE SEQUENCE</scope>
    <source>
        <strain evidence="1">AA-2017</strain>
        <tissue evidence="1">Whole larva</tissue>
    </source>
</reference>
<evidence type="ECO:0000313" key="2">
    <source>
        <dbReference type="Proteomes" id="UP000625711"/>
    </source>
</evidence>
<sequence length="128" mass="14155">MKVVRTTVWTLPTGRALEVDRTETGSKSPAGICIFIFGNDVEAVLNRLYSLVSSLAAAQARIHCLCRATELKTTFTASSVFGRTLNRELNTTEKPYRYQEEVTRTFPSNDDELGGPHEHHAPAVGFVN</sequence>
<gene>
    <name evidence="1" type="ORF">GWI33_007524</name>
</gene>
<accession>A0A834MC10</accession>
<dbReference type="EMBL" id="JAACXV010000373">
    <property type="protein sequence ID" value="KAF7279206.1"/>
    <property type="molecule type" value="Genomic_DNA"/>
</dbReference>
<comment type="caution">
    <text evidence="1">The sequence shown here is derived from an EMBL/GenBank/DDBJ whole genome shotgun (WGS) entry which is preliminary data.</text>
</comment>
<protein>
    <submittedName>
        <fullName evidence="1">Uncharacterized protein</fullName>
    </submittedName>
</protein>
<organism evidence="1 2">
    <name type="scientific">Rhynchophorus ferrugineus</name>
    <name type="common">Red palm weevil</name>
    <name type="synonym">Curculio ferrugineus</name>
    <dbReference type="NCBI Taxonomy" id="354439"/>
    <lineage>
        <taxon>Eukaryota</taxon>
        <taxon>Metazoa</taxon>
        <taxon>Ecdysozoa</taxon>
        <taxon>Arthropoda</taxon>
        <taxon>Hexapoda</taxon>
        <taxon>Insecta</taxon>
        <taxon>Pterygota</taxon>
        <taxon>Neoptera</taxon>
        <taxon>Endopterygota</taxon>
        <taxon>Coleoptera</taxon>
        <taxon>Polyphaga</taxon>
        <taxon>Cucujiformia</taxon>
        <taxon>Curculionidae</taxon>
        <taxon>Dryophthorinae</taxon>
        <taxon>Rhynchophorus</taxon>
    </lineage>
</organism>
<proteinExistence type="predicted"/>
<name>A0A834MC10_RHYFE</name>